<evidence type="ECO:0000256" key="1">
    <source>
        <dbReference type="SAM" id="SignalP"/>
    </source>
</evidence>
<keyword evidence="3" id="KW-1185">Reference proteome</keyword>
<feature type="signal peptide" evidence="1">
    <location>
        <begin position="1"/>
        <end position="19"/>
    </location>
</feature>
<proteinExistence type="predicted"/>
<sequence length="969" mass="110014">MKKSLLLVFGLLSPFLELAQVSTNSLQQNPPSVRWSKINTPHFRLIFPTTNLEEGQRLANVLETVYEPVSSSLGKNPRKISVLLQNQTTVSNGFVTLLPRRSEFFVTPPQDPNLLGTNNWLDLLAVHEFRHVVQNDKALTGISKLAYYLFGNNGLGVVSSLTAPNWFKEGDAVGIETAMTQSGRGRIPSFDMALRAQLASGKIYPYAKAVTESYKDFIPNHYVSGYFLTTYLKKKYGNDAWDKVLTGTYRFPFYPFSFSNNIKKVTGLRVEDLYKNAFLDIQKEWIEEQNKITENPATQITSKDKYFSNYLYPQYLPDGRILVVKTGLDIISQLVAVDKNGEEEKIAELGIWNDAGMLSLQGTKVVWAEIAYDARWARKDYSVIKTYDFNEGKIKTLTHKTKYAAPSLNTEASKIVCVESTPEQKYSLVILDAQSGQVLQKIPNPTNAFLLHPRWTKADEIVFVKLKDGQKTITKTDLSGKEIALFTSSQENLAHPVLNGDSLFFNSGVTGIDNVYLYRLDKQTRYQVTNRKLGGFNPAISKDGKELIFNNFTKNGHRLAYMTLQDSDLKEVNPSATTRYFGEMMLKEAHQNLLKQVPNQSYEVSKYSKFNIFNIYSWGAMTTSTGNTLYAGLSSQDMLGTTAISGGYTYNMNEQTSGTYANLSFQTFYPMLDVSWRNTQRKTTLYLDNAQPLDSLASDRWNQQELLVGLRVPLNFTKSKYIQSLSFSANVAMMQVSGYDLSKRYLTESYNGLNQSMIYTFSYVRQLKQSLRDIAPKWAQSLNFYYRNAFASVIDGGLAALQASIYTPGLAPHHSLRLRGGFQLQFGFKNQDGSPNSKLYSYGSPLAYARGYSYRNYEYLNTLSVDYKMPLATPDWNIGRWVYLKRLKTNFFADFSHGETNYDFTVRQGTKVLNYKGSDIGNFKSYGLDISGDFHWMRFSQSFEVGIRFVYLQNLNQFLIQPVVLDIGF</sequence>
<organism evidence="2 3">
    <name type="scientific">Flectobacillus roseus</name>
    <dbReference type="NCBI Taxonomy" id="502259"/>
    <lineage>
        <taxon>Bacteria</taxon>
        <taxon>Pseudomonadati</taxon>
        <taxon>Bacteroidota</taxon>
        <taxon>Cytophagia</taxon>
        <taxon>Cytophagales</taxon>
        <taxon>Flectobacillaceae</taxon>
        <taxon>Flectobacillus</taxon>
    </lineage>
</organism>
<dbReference type="PANTHER" id="PTHR36842">
    <property type="entry name" value="PROTEIN TOLB HOMOLOG"/>
    <property type="match status" value="1"/>
</dbReference>
<reference evidence="2 3" key="1">
    <citation type="submission" date="2023-05" db="EMBL/GenBank/DDBJ databases">
        <title>Novel species of genus Flectobacillus isolated from stream in China.</title>
        <authorList>
            <person name="Lu H."/>
        </authorList>
    </citation>
    <scope>NUCLEOTIDE SEQUENCE [LARGE SCALE GENOMIC DNA]</scope>
    <source>
        <strain evidence="2 3">KCTC 42575</strain>
    </source>
</reference>
<dbReference type="Gene3D" id="2.120.10.30">
    <property type="entry name" value="TolB, C-terminal domain"/>
    <property type="match status" value="1"/>
</dbReference>
<protein>
    <submittedName>
        <fullName evidence="2">Uncharacterized protein</fullName>
    </submittedName>
</protein>
<dbReference type="SUPFAM" id="SSF82171">
    <property type="entry name" value="DPP6 N-terminal domain-like"/>
    <property type="match status" value="1"/>
</dbReference>
<evidence type="ECO:0000313" key="3">
    <source>
        <dbReference type="Proteomes" id="UP001236507"/>
    </source>
</evidence>
<dbReference type="PANTHER" id="PTHR36842:SF1">
    <property type="entry name" value="PROTEIN TOLB"/>
    <property type="match status" value="1"/>
</dbReference>
<dbReference type="RefSeq" id="WP_283343095.1">
    <property type="nucleotide sequence ID" value="NZ_JASHIF010000002.1"/>
</dbReference>
<name>A0ABT6Y2P2_9BACT</name>
<feature type="chain" id="PRO_5046548451" evidence="1">
    <location>
        <begin position="20"/>
        <end position="969"/>
    </location>
</feature>
<dbReference type="EMBL" id="JASHIF010000002">
    <property type="protein sequence ID" value="MDI9857791.1"/>
    <property type="molecule type" value="Genomic_DNA"/>
</dbReference>
<dbReference type="InterPro" id="IPR011042">
    <property type="entry name" value="6-blade_b-propeller_TolB-like"/>
</dbReference>
<dbReference type="Proteomes" id="UP001236507">
    <property type="component" value="Unassembled WGS sequence"/>
</dbReference>
<keyword evidence="1" id="KW-0732">Signal</keyword>
<gene>
    <name evidence="2" type="ORF">QM524_01095</name>
</gene>
<evidence type="ECO:0000313" key="2">
    <source>
        <dbReference type="EMBL" id="MDI9857791.1"/>
    </source>
</evidence>
<comment type="caution">
    <text evidence="2">The sequence shown here is derived from an EMBL/GenBank/DDBJ whole genome shotgun (WGS) entry which is preliminary data.</text>
</comment>
<accession>A0ABT6Y2P2</accession>